<evidence type="ECO:0000313" key="3">
    <source>
        <dbReference type="Proteomes" id="UP000234479"/>
    </source>
</evidence>
<organism evidence="2 3">
    <name type="scientific">Caulobacter zeae</name>
    <dbReference type="NCBI Taxonomy" id="2055137"/>
    <lineage>
        <taxon>Bacteria</taxon>
        <taxon>Pseudomonadati</taxon>
        <taxon>Pseudomonadota</taxon>
        <taxon>Alphaproteobacteria</taxon>
        <taxon>Caulobacterales</taxon>
        <taxon>Caulobacteraceae</taxon>
        <taxon>Caulobacter</taxon>
    </lineage>
</organism>
<proteinExistence type="predicted"/>
<evidence type="ECO:0000259" key="1">
    <source>
        <dbReference type="Pfam" id="PF12728"/>
    </source>
</evidence>
<dbReference type="InterPro" id="IPR041657">
    <property type="entry name" value="HTH_17"/>
</dbReference>
<dbReference type="AlphaFoldDB" id="A0A2N5D4M3"/>
<dbReference type="NCBIfam" id="TIGR01764">
    <property type="entry name" value="excise"/>
    <property type="match status" value="1"/>
</dbReference>
<sequence>MVPRVRPLSGRVRPRRFPVFLRQGSTRADAMLIACPPRSIWSWQGADMRQDNIDRSDAPPPDRLAYRVREAAEVLAISRSRFYELVSAGEILVLKEGARTIVRRSELDAYLDRLEAAARAAAEVKAAARRRFR</sequence>
<feature type="domain" description="Helix-turn-helix" evidence="1">
    <location>
        <begin position="66"/>
        <end position="113"/>
    </location>
</feature>
<gene>
    <name evidence="2" type="ORF">SGCZBJ_21380</name>
</gene>
<dbReference type="Pfam" id="PF12728">
    <property type="entry name" value="HTH_17"/>
    <property type="match status" value="1"/>
</dbReference>
<dbReference type="EMBL" id="PJRS01000044">
    <property type="protein sequence ID" value="PLR20992.1"/>
    <property type="molecule type" value="Genomic_DNA"/>
</dbReference>
<dbReference type="Proteomes" id="UP000234479">
    <property type="component" value="Unassembled WGS sequence"/>
</dbReference>
<reference evidence="2 3" key="1">
    <citation type="submission" date="2017-12" db="EMBL/GenBank/DDBJ databases">
        <title>The genome sequence of Caulobacter sp. 410.</title>
        <authorList>
            <person name="Gao J."/>
            <person name="Mao X."/>
            <person name="Sun J."/>
        </authorList>
    </citation>
    <scope>NUCLEOTIDE SEQUENCE [LARGE SCALE GENOMIC DNA]</scope>
    <source>
        <strain evidence="2 3">410</strain>
    </source>
</reference>
<comment type="caution">
    <text evidence="2">The sequence shown here is derived from an EMBL/GenBank/DDBJ whole genome shotgun (WGS) entry which is preliminary data.</text>
</comment>
<accession>A0A2N5D4M3</accession>
<dbReference type="GO" id="GO:0003677">
    <property type="term" value="F:DNA binding"/>
    <property type="evidence" value="ECO:0007669"/>
    <property type="project" value="InterPro"/>
</dbReference>
<evidence type="ECO:0000313" key="2">
    <source>
        <dbReference type="EMBL" id="PLR20992.1"/>
    </source>
</evidence>
<keyword evidence="3" id="KW-1185">Reference proteome</keyword>
<protein>
    <recommendedName>
        <fullName evidence="1">Helix-turn-helix domain-containing protein</fullName>
    </recommendedName>
</protein>
<name>A0A2N5D4M3_9CAUL</name>
<dbReference type="InterPro" id="IPR010093">
    <property type="entry name" value="SinI_DNA-bd"/>
</dbReference>